<dbReference type="AlphaFoldDB" id="A0A1G9T326"/>
<dbReference type="STRING" id="1137991.SAMN05660642_02471"/>
<dbReference type="RefSeq" id="WP_091218387.1">
    <property type="nucleotide sequence ID" value="NZ_FNHE01000005.1"/>
</dbReference>
<dbReference type="OrthoDB" id="3206521at2"/>
<gene>
    <name evidence="1" type="ORF">SAMN05660642_02471</name>
</gene>
<dbReference type="Proteomes" id="UP000198680">
    <property type="component" value="Unassembled WGS sequence"/>
</dbReference>
<reference evidence="2" key="1">
    <citation type="submission" date="2016-10" db="EMBL/GenBank/DDBJ databases">
        <authorList>
            <person name="Varghese N."/>
            <person name="Submissions S."/>
        </authorList>
    </citation>
    <scope>NUCLEOTIDE SEQUENCE [LARGE SCALE GENOMIC DNA]</scope>
    <source>
        <strain evidence="2">DSM 45419</strain>
    </source>
</reference>
<evidence type="ECO:0000313" key="2">
    <source>
        <dbReference type="Proteomes" id="UP000198680"/>
    </source>
</evidence>
<proteinExistence type="predicted"/>
<keyword evidence="2" id="KW-1185">Reference proteome</keyword>
<sequence>MLGDQLAQWLAVQRSGRINRLRRTHDWLARTDNITAWPADSGRWLRDMAALGNLEVDWDTDRWSTTPLVLTRIPEGDGLALLVGCRSSSCDRTLDDLWLEVHRLPQVLHPSGLARPTVVLLQYDSPEDLPMAAKALGATYVPCAAEQLTTHLSYPQLGEPAAGPNLQNASLEQFDPRTQEWRPTTVRPLPQGAYRYEWAGRKRYLYLGPEGWRQCDMPAAVFAALATVKVSPLRWRADSSGRDVGCLYVDWGVPLPVLHQRCLVLCSGFTPRFSDRARTGIYDNIPRSIAEAVATSLGQTLEVS</sequence>
<dbReference type="EMBL" id="FNHE01000005">
    <property type="protein sequence ID" value="SDM42036.1"/>
    <property type="molecule type" value="Genomic_DNA"/>
</dbReference>
<name>A0A1G9T326_9ACTN</name>
<accession>A0A1G9T326</accession>
<organism evidence="1 2">
    <name type="scientific">Geodermatophilus siccatus</name>
    <dbReference type="NCBI Taxonomy" id="1137991"/>
    <lineage>
        <taxon>Bacteria</taxon>
        <taxon>Bacillati</taxon>
        <taxon>Actinomycetota</taxon>
        <taxon>Actinomycetes</taxon>
        <taxon>Geodermatophilales</taxon>
        <taxon>Geodermatophilaceae</taxon>
        <taxon>Geodermatophilus</taxon>
    </lineage>
</organism>
<evidence type="ECO:0000313" key="1">
    <source>
        <dbReference type="EMBL" id="SDM42036.1"/>
    </source>
</evidence>
<protein>
    <submittedName>
        <fullName evidence="1">Uncharacterized protein</fullName>
    </submittedName>
</protein>